<dbReference type="EMBL" id="JABKKF010000010">
    <property type="protein sequence ID" value="NPD92735.1"/>
    <property type="molecule type" value="Genomic_DNA"/>
</dbReference>
<comment type="caution">
    <text evidence="1">The sequence shown here is derived from an EMBL/GenBank/DDBJ whole genome shotgun (WGS) entry which is preliminary data.</text>
</comment>
<evidence type="ECO:0000313" key="2">
    <source>
        <dbReference type="Proteomes" id="UP000714420"/>
    </source>
</evidence>
<dbReference type="RefSeq" id="WP_172276206.1">
    <property type="nucleotide sequence ID" value="NZ_CASGMU010000009.1"/>
</dbReference>
<evidence type="ECO:0000313" key="1">
    <source>
        <dbReference type="EMBL" id="NPD92735.1"/>
    </source>
</evidence>
<protein>
    <submittedName>
        <fullName evidence="1">Uncharacterized protein</fullName>
    </submittedName>
</protein>
<name>A0ABX2ANN0_9BACT</name>
<accession>A0ABX2ANN0</accession>
<gene>
    <name evidence="1" type="ORF">HPS56_10360</name>
</gene>
<dbReference type="Proteomes" id="UP000714420">
    <property type="component" value="Unassembled WGS sequence"/>
</dbReference>
<sequence length="428" mass="51128">MKNCITIELEQQTPMWHFRPDEQGCCLRATEVKPKLDRFIAEMREKNGKKDGVEPPFNYKMSFEAIGEKKKMPCQEERNDKYRNSKKKNLYPLFFGNVRAEHPKKLVFYPNGIKMRVFSLDTALLDEISGYLNVFFAQTTFGTRQDKGFGAFYPKSKTFDESGACYCFETKNMAKDEYPEMFRYIHYFHKMIRSGINENNNYYKSFMFFYAKSLGQTWDKPVIRYNFQMFNPLYKHLSMKEDNKKLSRYKQRESMREEREKQFEKEKSYRESKYLFRDALGLSGIQSWGSYRTSVSIDCVKGGVGRFKSPILYRPVYVDGKYMIYLYLSKIDGIKTYEKKETVMFRITAECNNKKKTMEDMHVYPDFLLERYFDFIIENCKDETKKIGVFDRERRNENLIKDIVLEIFGKDKESGNINFRKLVKYVGK</sequence>
<proteinExistence type="predicted"/>
<keyword evidence="2" id="KW-1185">Reference proteome</keyword>
<reference evidence="1 2" key="1">
    <citation type="submission" date="2020-05" db="EMBL/GenBank/DDBJ databases">
        <title>Distinct polysaccharide utilization as determinants for interspecies competition between intestinal Prevotella spp.</title>
        <authorList>
            <person name="Galvez E.J.C."/>
            <person name="Iljazovic A."/>
            <person name="Strowig T."/>
        </authorList>
    </citation>
    <scope>NUCLEOTIDE SEQUENCE [LARGE SCALE GENOMIC DNA]</scope>
    <source>
        <strain evidence="1 2">PMUR</strain>
    </source>
</reference>
<organism evidence="1 2">
    <name type="scientific">Xylanibacter muris</name>
    <dbReference type="NCBI Taxonomy" id="2736290"/>
    <lineage>
        <taxon>Bacteria</taxon>
        <taxon>Pseudomonadati</taxon>
        <taxon>Bacteroidota</taxon>
        <taxon>Bacteroidia</taxon>
        <taxon>Bacteroidales</taxon>
        <taxon>Prevotellaceae</taxon>
        <taxon>Xylanibacter</taxon>
    </lineage>
</organism>